<name>A0A5S9QXT9_MYCVN</name>
<dbReference type="Proteomes" id="UP000430146">
    <property type="component" value="Unassembled WGS sequence"/>
</dbReference>
<keyword evidence="2" id="KW-1185">Reference proteome</keyword>
<dbReference type="EMBL" id="CACSIP010000023">
    <property type="protein sequence ID" value="CAA0124741.1"/>
    <property type="molecule type" value="Genomic_DNA"/>
</dbReference>
<accession>A0A5S9QXT9</accession>
<reference evidence="1 2" key="1">
    <citation type="submission" date="2019-11" db="EMBL/GenBank/DDBJ databases">
        <authorList>
            <person name="Holert J."/>
        </authorList>
    </citation>
    <scope>NUCLEOTIDE SEQUENCE [LARGE SCALE GENOMIC DNA]</scope>
    <source>
        <strain evidence="1">BC8_1</strain>
    </source>
</reference>
<organism evidence="1 2">
    <name type="scientific">Mycolicibacterium vanbaalenii</name>
    <name type="common">Mycobacterium vanbaalenii</name>
    <dbReference type="NCBI Taxonomy" id="110539"/>
    <lineage>
        <taxon>Bacteria</taxon>
        <taxon>Bacillati</taxon>
        <taxon>Actinomycetota</taxon>
        <taxon>Actinomycetes</taxon>
        <taxon>Mycobacteriales</taxon>
        <taxon>Mycobacteriaceae</taxon>
        <taxon>Mycolicibacterium</taxon>
    </lineage>
</organism>
<sequence>MLRDGFRMWTARFGYPPVMWTVDRQIGASADVVWRILVDLDAWPQWGPTVAGAQLDGSGFELGATGRVWTPVGVPLPFVISDLDPGRSWGWRVAGVPATQHGVEPADNGCRAWMSAPVWAPAYLPVLAIALQRIERIALSAA</sequence>
<dbReference type="Gene3D" id="3.30.530.20">
    <property type="match status" value="1"/>
</dbReference>
<protein>
    <recommendedName>
        <fullName evidence="3">Polyketide cyclase</fullName>
    </recommendedName>
</protein>
<proteinExistence type="predicted"/>
<gene>
    <name evidence="1" type="ORF">AELLOGFF_01110</name>
</gene>
<evidence type="ECO:0008006" key="3">
    <source>
        <dbReference type="Google" id="ProtNLM"/>
    </source>
</evidence>
<dbReference type="SUPFAM" id="SSF55961">
    <property type="entry name" value="Bet v1-like"/>
    <property type="match status" value="1"/>
</dbReference>
<evidence type="ECO:0000313" key="1">
    <source>
        <dbReference type="EMBL" id="CAA0124741.1"/>
    </source>
</evidence>
<dbReference type="InterPro" id="IPR023393">
    <property type="entry name" value="START-like_dom_sf"/>
</dbReference>
<dbReference type="InterPro" id="IPR019587">
    <property type="entry name" value="Polyketide_cyclase/dehydratase"/>
</dbReference>
<dbReference type="AlphaFoldDB" id="A0A5S9QXT9"/>
<evidence type="ECO:0000313" key="2">
    <source>
        <dbReference type="Proteomes" id="UP000430146"/>
    </source>
</evidence>
<dbReference type="Pfam" id="PF10604">
    <property type="entry name" value="Polyketide_cyc2"/>
    <property type="match status" value="1"/>
</dbReference>